<evidence type="ECO:0000313" key="1">
    <source>
        <dbReference type="EMBL" id="MFD1125281.1"/>
    </source>
</evidence>
<sequence length="153" mass="17801">MENHKYLKLHNYPKITNQTRLYCANQGQQESYAGHAIFDNTEKFQVIQARKGKIRKDDLTYVLLYKRSEIMLRIDLVGATHKGIPTPHVHIFDHDHCDGFDAIPLSSLKNYNPSDDIVISLFEFLKYNNFETRELLISSKKSKELNEGESNEN</sequence>
<name>A0ABW3PPF0_9LACO</name>
<reference evidence="2" key="1">
    <citation type="journal article" date="2019" name="Int. J. Syst. Evol. Microbiol.">
        <title>The Global Catalogue of Microorganisms (GCM) 10K type strain sequencing project: providing services to taxonomists for standard genome sequencing and annotation.</title>
        <authorList>
            <consortium name="The Broad Institute Genomics Platform"/>
            <consortium name="The Broad Institute Genome Sequencing Center for Infectious Disease"/>
            <person name="Wu L."/>
            <person name="Ma J."/>
        </authorList>
    </citation>
    <scope>NUCLEOTIDE SEQUENCE [LARGE SCALE GENOMIC DNA]</scope>
    <source>
        <strain evidence="2">CCUG 71848</strain>
    </source>
</reference>
<gene>
    <name evidence="1" type="ORF">ACFQ22_07925</name>
</gene>
<dbReference type="Proteomes" id="UP001597156">
    <property type="component" value="Unassembled WGS sequence"/>
</dbReference>
<organism evidence="1 2">
    <name type="scientific">Lentilactobacillus raoultii</name>
    <dbReference type="NCBI Taxonomy" id="1987503"/>
    <lineage>
        <taxon>Bacteria</taxon>
        <taxon>Bacillati</taxon>
        <taxon>Bacillota</taxon>
        <taxon>Bacilli</taxon>
        <taxon>Lactobacillales</taxon>
        <taxon>Lactobacillaceae</taxon>
        <taxon>Lentilactobacillus</taxon>
    </lineage>
</organism>
<proteinExistence type="predicted"/>
<dbReference type="Pfam" id="PF22398">
    <property type="entry name" value="DUF6978"/>
    <property type="match status" value="1"/>
</dbReference>
<accession>A0ABW3PPF0</accession>
<dbReference type="InterPro" id="IPR053916">
    <property type="entry name" value="DUF6978"/>
</dbReference>
<evidence type="ECO:0000313" key="2">
    <source>
        <dbReference type="Proteomes" id="UP001597156"/>
    </source>
</evidence>
<dbReference type="RefSeq" id="WP_121978196.1">
    <property type="nucleotide sequence ID" value="NZ_JBHTLH010000019.1"/>
</dbReference>
<comment type="caution">
    <text evidence="1">The sequence shown here is derived from an EMBL/GenBank/DDBJ whole genome shotgun (WGS) entry which is preliminary data.</text>
</comment>
<keyword evidence="2" id="KW-1185">Reference proteome</keyword>
<protein>
    <submittedName>
        <fullName evidence="1">DUF6978 family protein</fullName>
    </submittedName>
</protein>
<dbReference type="EMBL" id="JBHTLH010000019">
    <property type="protein sequence ID" value="MFD1125281.1"/>
    <property type="molecule type" value="Genomic_DNA"/>
</dbReference>